<accession>A0A9P7EA46</accession>
<dbReference type="AlphaFoldDB" id="A0A9P7EA46"/>
<sequence length="215" mass="24006">MPSSSGPSSPASSSPHSTSSLPTPYSFHPTHFSWLTRLIRTPTFVYATFRPRSLPLSGLTHPKNPKFLNSSATRRAVPRKPVILPVTSFTPRLQGPSPTTQRRDFFRYIRTVLPSRTSARRNDYPRDPLDVRLVHLFASHLTWRIFAVPCYISIAPQLLTLGAGNSFAHESLRELSVPTSTITHHTVPPPSHIKLVAHSYGPCISAYRRCSSCPR</sequence>
<evidence type="ECO:0000313" key="2">
    <source>
        <dbReference type="EMBL" id="KAG1815640.1"/>
    </source>
</evidence>
<name>A0A9P7EA46_9AGAM</name>
<dbReference type="GeneID" id="64636724"/>
<dbReference type="RefSeq" id="XP_041192571.1">
    <property type="nucleotide sequence ID" value="XM_041342708.1"/>
</dbReference>
<proteinExistence type="predicted"/>
<dbReference type="EMBL" id="JABBWG010000018">
    <property type="protein sequence ID" value="KAG1815640.1"/>
    <property type="molecule type" value="Genomic_DNA"/>
</dbReference>
<reference evidence="2" key="1">
    <citation type="journal article" date="2020" name="New Phytol.">
        <title>Comparative genomics reveals dynamic genome evolution in host specialist ectomycorrhizal fungi.</title>
        <authorList>
            <person name="Lofgren L.A."/>
            <person name="Nguyen N.H."/>
            <person name="Vilgalys R."/>
            <person name="Ruytinx J."/>
            <person name="Liao H.L."/>
            <person name="Branco S."/>
            <person name="Kuo A."/>
            <person name="LaButti K."/>
            <person name="Lipzen A."/>
            <person name="Andreopoulos W."/>
            <person name="Pangilinan J."/>
            <person name="Riley R."/>
            <person name="Hundley H."/>
            <person name="Na H."/>
            <person name="Barry K."/>
            <person name="Grigoriev I.V."/>
            <person name="Stajich J.E."/>
            <person name="Kennedy P.G."/>
        </authorList>
    </citation>
    <scope>NUCLEOTIDE SEQUENCE</scope>
    <source>
        <strain evidence="2">MN1</strain>
    </source>
</reference>
<comment type="caution">
    <text evidence="2">The sequence shown here is derived from an EMBL/GenBank/DDBJ whole genome shotgun (WGS) entry which is preliminary data.</text>
</comment>
<evidence type="ECO:0000313" key="3">
    <source>
        <dbReference type="Proteomes" id="UP000807769"/>
    </source>
</evidence>
<gene>
    <name evidence="2" type="ORF">BJ212DRAFT_231330</name>
</gene>
<dbReference type="Proteomes" id="UP000807769">
    <property type="component" value="Unassembled WGS sequence"/>
</dbReference>
<protein>
    <submittedName>
        <fullName evidence="2">Uncharacterized protein</fullName>
    </submittedName>
</protein>
<organism evidence="2 3">
    <name type="scientific">Suillus subaureus</name>
    <dbReference type="NCBI Taxonomy" id="48587"/>
    <lineage>
        <taxon>Eukaryota</taxon>
        <taxon>Fungi</taxon>
        <taxon>Dikarya</taxon>
        <taxon>Basidiomycota</taxon>
        <taxon>Agaricomycotina</taxon>
        <taxon>Agaricomycetes</taxon>
        <taxon>Agaricomycetidae</taxon>
        <taxon>Boletales</taxon>
        <taxon>Suillineae</taxon>
        <taxon>Suillaceae</taxon>
        <taxon>Suillus</taxon>
    </lineage>
</organism>
<feature type="region of interest" description="Disordered" evidence="1">
    <location>
        <begin position="1"/>
        <end position="22"/>
    </location>
</feature>
<keyword evidence="3" id="KW-1185">Reference proteome</keyword>
<evidence type="ECO:0000256" key="1">
    <source>
        <dbReference type="SAM" id="MobiDB-lite"/>
    </source>
</evidence>